<accession>A0A813NBY1</accession>
<sequence>MDIRLNFAYQNQLDDVQDNTFVLRILELEDQTSIQNENLYEIKEFKSSLKSKQETLSHLSDNIEKTKNEILDLFETRKHLHSNYKWIMDKFG</sequence>
<comment type="caution">
    <text evidence="1">The sequence shown here is derived from an EMBL/GenBank/DDBJ whole genome shotgun (WGS) entry which is preliminary data.</text>
</comment>
<keyword evidence="2" id="KW-1185">Reference proteome</keyword>
<dbReference type="Proteomes" id="UP000663879">
    <property type="component" value="Unassembled WGS sequence"/>
</dbReference>
<gene>
    <name evidence="1" type="ORF">OXX778_LOCUS3032</name>
</gene>
<dbReference type="AlphaFoldDB" id="A0A813NBY1"/>
<proteinExistence type="predicted"/>
<name>A0A813NBY1_9BILA</name>
<protein>
    <submittedName>
        <fullName evidence="1">Uncharacterized protein</fullName>
    </submittedName>
</protein>
<evidence type="ECO:0000313" key="2">
    <source>
        <dbReference type="Proteomes" id="UP000663879"/>
    </source>
</evidence>
<organism evidence="1 2">
    <name type="scientific">Brachionus calyciflorus</name>
    <dbReference type="NCBI Taxonomy" id="104777"/>
    <lineage>
        <taxon>Eukaryota</taxon>
        <taxon>Metazoa</taxon>
        <taxon>Spiralia</taxon>
        <taxon>Gnathifera</taxon>
        <taxon>Rotifera</taxon>
        <taxon>Eurotatoria</taxon>
        <taxon>Monogononta</taxon>
        <taxon>Pseudotrocha</taxon>
        <taxon>Ploima</taxon>
        <taxon>Brachionidae</taxon>
        <taxon>Brachionus</taxon>
    </lineage>
</organism>
<reference evidence="1" key="1">
    <citation type="submission" date="2021-02" db="EMBL/GenBank/DDBJ databases">
        <authorList>
            <person name="Nowell W R."/>
        </authorList>
    </citation>
    <scope>NUCLEOTIDE SEQUENCE</scope>
    <source>
        <strain evidence="1">Ploen Becks lab</strain>
    </source>
</reference>
<evidence type="ECO:0000313" key="1">
    <source>
        <dbReference type="EMBL" id="CAF0734191.1"/>
    </source>
</evidence>
<dbReference type="EMBL" id="CAJNOC010000255">
    <property type="protein sequence ID" value="CAF0734191.1"/>
    <property type="molecule type" value="Genomic_DNA"/>
</dbReference>